<reference evidence="2" key="2">
    <citation type="submission" date="2023-05" db="EMBL/GenBank/DDBJ databases">
        <authorList>
            <consortium name="Lawrence Berkeley National Laboratory"/>
            <person name="Steindorff A."/>
            <person name="Hensen N."/>
            <person name="Bonometti L."/>
            <person name="Westerberg I."/>
            <person name="Brannstrom I.O."/>
            <person name="Guillou S."/>
            <person name="Cros-Aarteil S."/>
            <person name="Calhoun S."/>
            <person name="Haridas S."/>
            <person name="Kuo A."/>
            <person name="Mondo S."/>
            <person name="Pangilinan J."/>
            <person name="Riley R."/>
            <person name="Labutti K."/>
            <person name="Andreopoulos B."/>
            <person name="Lipzen A."/>
            <person name="Chen C."/>
            <person name="Yanf M."/>
            <person name="Daum C."/>
            <person name="Ng V."/>
            <person name="Clum A."/>
            <person name="Ohm R."/>
            <person name="Martin F."/>
            <person name="Silar P."/>
            <person name="Natvig D."/>
            <person name="Lalanne C."/>
            <person name="Gautier V."/>
            <person name="Ament-Velasquez S.L."/>
            <person name="Kruys A."/>
            <person name="Hutchinson M.I."/>
            <person name="Powell A.J."/>
            <person name="Barry K."/>
            <person name="Miller A.N."/>
            <person name="Grigoriev I.V."/>
            <person name="Debuchy R."/>
            <person name="Gladieux P."/>
            <person name="Thoren M.H."/>
            <person name="Johannesson H."/>
        </authorList>
    </citation>
    <scope>NUCLEOTIDE SEQUENCE</scope>
    <source>
        <strain evidence="2">CBS 123565</strain>
    </source>
</reference>
<organism evidence="2 3">
    <name type="scientific">Trichocladium antarcticum</name>
    <dbReference type="NCBI Taxonomy" id="1450529"/>
    <lineage>
        <taxon>Eukaryota</taxon>
        <taxon>Fungi</taxon>
        <taxon>Dikarya</taxon>
        <taxon>Ascomycota</taxon>
        <taxon>Pezizomycotina</taxon>
        <taxon>Sordariomycetes</taxon>
        <taxon>Sordariomycetidae</taxon>
        <taxon>Sordariales</taxon>
        <taxon>Chaetomiaceae</taxon>
        <taxon>Trichocladium</taxon>
    </lineage>
</organism>
<protein>
    <recommendedName>
        <fullName evidence="1">N-acetyltransferase domain-containing protein</fullName>
    </recommendedName>
</protein>
<comment type="caution">
    <text evidence="2">The sequence shown here is derived from an EMBL/GenBank/DDBJ whole genome shotgun (WGS) entry which is preliminary data.</text>
</comment>
<evidence type="ECO:0000313" key="3">
    <source>
        <dbReference type="Proteomes" id="UP001304895"/>
    </source>
</evidence>
<dbReference type="EMBL" id="MU853407">
    <property type="protein sequence ID" value="KAK4134855.1"/>
    <property type="molecule type" value="Genomic_DNA"/>
</dbReference>
<dbReference type="GO" id="GO:0016747">
    <property type="term" value="F:acyltransferase activity, transferring groups other than amino-acyl groups"/>
    <property type="evidence" value="ECO:0007669"/>
    <property type="project" value="InterPro"/>
</dbReference>
<sequence>MARPGPTPRHFAAARPLPADAPRLAAIHLAAMDANPLLHAQFPTPASLANLARFLEAHTVDQLRNAAAAAASASGVLVARDPATGTIAGFAKWDSPVHPADGALESGDLRDLEGCRREFLDGYASRAAEARRRAFVDEGPCYSLNFVCVDPAYQGQGAGSLLTREVLGMAAADGLPA</sequence>
<gene>
    <name evidence="2" type="ORF">BT67DRAFT_283488</name>
</gene>
<dbReference type="CDD" id="cd04301">
    <property type="entry name" value="NAT_SF"/>
    <property type="match status" value="1"/>
</dbReference>
<name>A0AAN6ZDA4_9PEZI</name>
<dbReference type="InterPro" id="IPR016181">
    <property type="entry name" value="Acyl_CoA_acyltransferase"/>
</dbReference>
<dbReference type="PANTHER" id="PTHR42791:SF2">
    <property type="entry name" value="N-ACETYLTRANSFERASE DOMAIN-CONTAINING PROTEIN"/>
    <property type="match status" value="1"/>
</dbReference>
<dbReference type="AlphaFoldDB" id="A0AAN6ZDA4"/>
<dbReference type="Gene3D" id="3.40.630.30">
    <property type="match status" value="1"/>
</dbReference>
<dbReference type="SUPFAM" id="SSF55729">
    <property type="entry name" value="Acyl-CoA N-acyltransferases (Nat)"/>
    <property type="match status" value="1"/>
</dbReference>
<keyword evidence="3" id="KW-1185">Reference proteome</keyword>
<dbReference type="InterPro" id="IPR052523">
    <property type="entry name" value="Trichothecene_AcTrans"/>
</dbReference>
<accession>A0AAN6ZDA4</accession>
<dbReference type="Pfam" id="PF00583">
    <property type="entry name" value="Acetyltransf_1"/>
    <property type="match status" value="1"/>
</dbReference>
<proteinExistence type="predicted"/>
<dbReference type="Proteomes" id="UP001304895">
    <property type="component" value="Unassembled WGS sequence"/>
</dbReference>
<dbReference type="PANTHER" id="PTHR42791">
    <property type="entry name" value="GNAT FAMILY ACETYLTRANSFERASE"/>
    <property type="match status" value="1"/>
</dbReference>
<evidence type="ECO:0000259" key="1">
    <source>
        <dbReference type="Pfam" id="PF00583"/>
    </source>
</evidence>
<dbReference type="InterPro" id="IPR000182">
    <property type="entry name" value="GNAT_dom"/>
</dbReference>
<reference evidence="2" key="1">
    <citation type="journal article" date="2023" name="Mol. Phylogenet. Evol.">
        <title>Genome-scale phylogeny and comparative genomics of the fungal order Sordariales.</title>
        <authorList>
            <person name="Hensen N."/>
            <person name="Bonometti L."/>
            <person name="Westerberg I."/>
            <person name="Brannstrom I.O."/>
            <person name="Guillou S."/>
            <person name="Cros-Aarteil S."/>
            <person name="Calhoun S."/>
            <person name="Haridas S."/>
            <person name="Kuo A."/>
            <person name="Mondo S."/>
            <person name="Pangilinan J."/>
            <person name="Riley R."/>
            <person name="LaButti K."/>
            <person name="Andreopoulos B."/>
            <person name="Lipzen A."/>
            <person name="Chen C."/>
            <person name="Yan M."/>
            <person name="Daum C."/>
            <person name="Ng V."/>
            <person name="Clum A."/>
            <person name="Steindorff A."/>
            <person name="Ohm R.A."/>
            <person name="Martin F."/>
            <person name="Silar P."/>
            <person name="Natvig D.O."/>
            <person name="Lalanne C."/>
            <person name="Gautier V."/>
            <person name="Ament-Velasquez S.L."/>
            <person name="Kruys A."/>
            <person name="Hutchinson M.I."/>
            <person name="Powell A.J."/>
            <person name="Barry K."/>
            <person name="Miller A.N."/>
            <person name="Grigoriev I.V."/>
            <person name="Debuchy R."/>
            <person name="Gladieux P."/>
            <person name="Hiltunen Thoren M."/>
            <person name="Johannesson H."/>
        </authorList>
    </citation>
    <scope>NUCLEOTIDE SEQUENCE</scope>
    <source>
        <strain evidence="2">CBS 123565</strain>
    </source>
</reference>
<feature type="domain" description="N-acetyltransferase" evidence="1">
    <location>
        <begin position="85"/>
        <end position="175"/>
    </location>
</feature>
<evidence type="ECO:0000313" key="2">
    <source>
        <dbReference type="EMBL" id="KAK4134855.1"/>
    </source>
</evidence>